<sequence length="61" mass="7182">MKWIFVIIIGAVVAFWLYKGRRKNAIEDPDVKTYEDKDFYLTSDDNASEDESSRDNTNPRH</sequence>
<evidence type="ECO:0000313" key="2">
    <source>
        <dbReference type="EMBL" id="MFC5544755.1"/>
    </source>
</evidence>
<proteinExistence type="predicted"/>
<feature type="compositionally biased region" description="Basic and acidic residues" evidence="1">
    <location>
        <begin position="51"/>
        <end position="61"/>
    </location>
</feature>
<evidence type="ECO:0000256" key="1">
    <source>
        <dbReference type="SAM" id="MobiDB-lite"/>
    </source>
</evidence>
<gene>
    <name evidence="2" type="ORF">ACFPQA_06820</name>
</gene>
<dbReference type="EMBL" id="JBHSNL010000001">
    <property type="protein sequence ID" value="MFC5544755.1"/>
    <property type="molecule type" value="Genomic_DNA"/>
</dbReference>
<comment type="caution">
    <text evidence="2">The sequence shown here is derived from an EMBL/GenBank/DDBJ whole genome shotgun (WGS) entry which is preliminary data.</text>
</comment>
<name>A0ABW0RMT3_9GAMM</name>
<feature type="region of interest" description="Disordered" evidence="1">
    <location>
        <begin position="42"/>
        <end position="61"/>
    </location>
</feature>
<organism evidence="2 3">
    <name type="scientific">Marinobacter koreensis</name>
    <dbReference type="NCBI Taxonomy" id="335974"/>
    <lineage>
        <taxon>Bacteria</taxon>
        <taxon>Pseudomonadati</taxon>
        <taxon>Pseudomonadota</taxon>
        <taxon>Gammaproteobacteria</taxon>
        <taxon>Pseudomonadales</taxon>
        <taxon>Marinobacteraceae</taxon>
        <taxon>Marinobacter</taxon>
    </lineage>
</organism>
<evidence type="ECO:0000313" key="3">
    <source>
        <dbReference type="Proteomes" id="UP001596055"/>
    </source>
</evidence>
<dbReference type="RefSeq" id="WP_248154014.1">
    <property type="nucleotide sequence ID" value="NZ_JAKZAJ010000001.1"/>
</dbReference>
<dbReference type="Proteomes" id="UP001596055">
    <property type="component" value="Unassembled WGS sequence"/>
</dbReference>
<reference evidence="3" key="1">
    <citation type="journal article" date="2019" name="Int. J. Syst. Evol. Microbiol.">
        <title>The Global Catalogue of Microorganisms (GCM) 10K type strain sequencing project: providing services to taxonomists for standard genome sequencing and annotation.</title>
        <authorList>
            <consortium name="The Broad Institute Genomics Platform"/>
            <consortium name="The Broad Institute Genome Sequencing Center for Infectious Disease"/>
            <person name="Wu L."/>
            <person name="Ma J."/>
        </authorList>
    </citation>
    <scope>NUCLEOTIDE SEQUENCE [LARGE SCALE GENOMIC DNA]</scope>
    <source>
        <strain evidence="3">CGMCC 4.1799</strain>
    </source>
</reference>
<protein>
    <submittedName>
        <fullName evidence="2">Uncharacterized protein</fullName>
    </submittedName>
</protein>
<keyword evidence="3" id="KW-1185">Reference proteome</keyword>
<accession>A0ABW0RMT3</accession>